<evidence type="ECO:0000313" key="3">
    <source>
        <dbReference type="Proteomes" id="UP001142153"/>
    </source>
</evidence>
<comment type="caution">
    <text evidence="2">The sequence shown here is derived from an EMBL/GenBank/DDBJ whole genome shotgun (WGS) entry which is preliminary data.</text>
</comment>
<sequence length="106" mass="11319">MLTDTSAAIRSQPIAQTHGTNARFTVHRLPSGRDVGESGRTLCLSSLLTSKKELPSGSSTGLIPTGPPRSFAKITGMTDLTTVHQGHAEICESYGELRIIATELRK</sequence>
<reference evidence="2" key="1">
    <citation type="submission" date="2022-12" db="EMBL/GenBank/DDBJ databases">
        <authorList>
            <person name="Deng Y."/>
            <person name="Zhang Y.-Q."/>
        </authorList>
    </citation>
    <scope>NUCLEOTIDE SEQUENCE</scope>
    <source>
        <strain evidence="2">CPCC 205372</strain>
    </source>
</reference>
<gene>
    <name evidence="2" type="ORF">O6P37_23055</name>
</gene>
<accession>A0ABT4PZ54</accession>
<evidence type="ECO:0000256" key="1">
    <source>
        <dbReference type="SAM" id="MobiDB-lite"/>
    </source>
</evidence>
<keyword evidence="3" id="KW-1185">Reference proteome</keyword>
<evidence type="ECO:0000313" key="2">
    <source>
        <dbReference type="EMBL" id="MCZ8381756.1"/>
    </source>
</evidence>
<organism evidence="2 3">
    <name type="scientific">Mycobacterium hippophais</name>
    <dbReference type="NCBI Taxonomy" id="3016340"/>
    <lineage>
        <taxon>Bacteria</taxon>
        <taxon>Bacillati</taxon>
        <taxon>Actinomycetota</taxon>
        <taxon>Actinomycetes</taxon>
        <taxon>Mycobacteriales</taxon>
        <taxon>Mycobacteriaceae</taxon>
        <taxon>Mycobacterium</taxon>
    </lineage>
</organism>
<dbReference type="RefSeq" id="WP_269896268.1">
    <property type="nucleotide sequence ID" value="NZ_JAPZPY010000013.1"/>
</dbReference>
<name>A0ABT4PZ54_9MYCO</name>
<dbReference type="EMBL" id="JAPZPY010000013">
    <property type="protein sequence ID" value="MCZ8381756.1"/>
    <property type="molecule type" value="Genomic_DNA"/>
</dbReference>
<protein>
    <submittedName>
        <fullName evidence="2">Uncharacterized protein</fullName>
    </submittedName>
</protein>
<dbReference type="Proteomes" id="UP001142153">
    <property type="component" value="Unassembled WGS sequence"/>
</dbReference>
<proteinExistence type="predicted"/>
<feature type="region of interest" description="Disordered" evidence="1">
    <location>
        <begin position="15"/>
        <end position="37"/>
    </location>
</feature>